<organism evidence="1 2">
    <name type="scientific">Tilletia caries</name>
    <name type="common">wheat bunt fungus</name>
    <dbReference type="NCBI Taxonomy" id="13290"/>
    <lineage>
        <taxon>Eukaryota</taxon>
        <taxon>Fungi</taxon>
        <taxon>Dikarya</taxon>
        <taxon>Basidiomycota</taxon>
        <taxon>Ustilaginomycotina</taxon>
        <taxon>Exobasidiomycetes</taxon>
        <taxon>Tilletiales</taxon>
        <taxon>Tilletiaceae</taxon>
        <taxon>Tilletia</taxon>
    </lineage>
</organism>
<reference evidence="1" key="1">
    <citation type="submission" date="2016-04" db="EMBL/GenBank/DDBJ databases">
        <authorList>
            <person name="Nguyen H.D."/>
            <person name="Kesanakurti P."/>
            <person name="Cullis J."/>
            <person name="Levesque C.A."/>
            <person name="Hambleton S."/>
        </authorList>
    </citation>
    <scope>NUCLEOTIDE SEQUENCE</scope>
    <source>
        <strain evidence="1">DAOMC 238032</strain>
    </source>
</reference>
<protein>
    <submittedName>
        <fullName evidence="1">Uncharacterized protein</fullName>
    </submittedName>
</protein>
<accession>A0A8T8SUW5</accession>
<comment type="caution">
    <text evidence="1">The sequence shown here is derived from an EMBL/GenBank/DDBJ whole genome shotgun (WGS) entry which is preliminary data.</text>
</comment>
<evidence type="ECO:0000313" key="2">
    <source>
        <dbReference type="Proteomes" id="UP000077671"/>
    </source>
</evidence>
<dbReference type="Proteomes" id="UP000077671">
    <property type="component" value="Unassembled WGS sequence"/>
</dbReference>
<dbReference type="AlphaFoldDB" id="A0A8T8SUW5"/>
<dbReference type="EMBL" id="LWDD02001581">
    <property type="protein sequence ID" value="KAE8247119.1"/>
    <property type="molecule type" value="Genomic_DNA"/>
</dbReference>
<sequence length="185" mass="20675">MAAGSSPSDANVTEKRIVLSVRPGEKHRSLDEVDHVAVPLLHHLATDGLAPDHFEAKVRCRLKLSSGQIIRGTQMDENSRRRCSRFAAIGGVYAEAFCFIMVLDGEEDPPAEVTPDQAYALARPIVNVENTMGITRGSWGEEWILVDIKEIIEPIGVVELDEFVYILRKPTWYEDEEGDEDEDEP</sequence>
<gene>
    <name evidence="1" type="ORF">A4X03_0g7134</name>
</gene>
<proteinExistence type="predicted"/>
<name>A0A8T8SUW5_9BASI</name>
<reference evidence="1" key="2">
    <citation type="journal article" date="2019" name="IMA Fungus">
        <title>Genome sequencing and comparison of five Tilletia species to identify candidate genes for the detection of regulated species infecting wheat.</title>
        <authorList>
            <person name="Nguyen H.D.T."/>
            <person name="Sultana T."/>
            <person name="Kesanakurti P."/>
            <person name="Hambleton S."/>
        </authorList>
    </citation>
    <scope>NUCLEOTIDE SEQUENCE</scope>
    <source>
        <strain evidence="1">DAOMC 238032</strain>
    </source>
</reference>
<evidence type="ECO:0000313" key="1">
    <source>
        <dbReference type="EMBL" id="KAE8247119.1"/>
    </source>
</evidence>